<dbReference type="EMBL" id="JACEIQ010000009">
    <property type="protein sequence ID" value="MBA4494761.1"/>
    <property type="molecule type" value="Genomic_DNA"/>
</dbReference>
<keyword evidence="4 10" id="KW-0699">rRNA-binding</keyword>
<dbReference type="GO" id="GO:0019843">
    <property type="term" value="F:rRNA binding"/>
    <property type="evidence" value="ECO:0007669"/>
    <property type="project" value="UniProtKB-KW"/>
</dbReference>
<evidence type="ECO:0000256" key="1">
    <source>
        <dbReference type="ARBA" id="ARBA00022490"/>
    </source>
</evidence>
<comment type="function">
    <text evidence="10">One of several proteins that assist in the late maturation steps of the functional core of the 30S ribosomal subunit. Helps release RbfA from mature subunits. May play a role in the assembly of ribosomal proteins into the subunit. Circularly permuted GTPase that catalyzes slow GTP hydrolysis, GTPase activity is stimulated by the 30S ribosomal subunit.</text>
</comment>
<dbReference type="InterPro" id="IPR004881">
    <property type="entry name" value="Ribosome_biogen_GTPase_RsgA"/>
</dbReference>
<keyword evidence="7 10" id="KW-0862">Zinc</keyword>
<feature type="domain" description="EngC GTPase" evidence="11">
    <location>
        <begin position="75"/>
        <end position="223"/>
    </location>
</feature>
<evidence type="ECO:0000256" key="10">
    <source>
        <dbReference type="HAMAP-Rule" id="MF_01820"/>
    </source>
</evidence>
<reference evidence="13 14" key="1">
    <citation type="submission" date="2020-07" db="EMBL/GenBank/DDBJ databases">
        <authorList>
            <person name="Feng H."/>
        </authorList>
    </citation>
    <scope>NUCLEOTIDE SEQUENCE [LARGE SCALE GENOMIC DNA]</scope>
    <source>
        <strain evidence="14">s-10</strain>
    </source>
</reference>
<dbReference type="InterPro" id="IPR030378">
    <property type="entry name" value="G_CP_dom"/>
</dbReference>
<dbReference type="GO" id="GO:0046872">
    <property type="term" value="F:metal ion binding"/>
    <property type="evidence" value="ECO:0007669"/>
    <property type="project" value="UniProtKB-KW"/>
</dbReference>
<name>A0A7W2A7P2_9BACL</name>
<dbReference type="Gene3D" id="2.40.50.140">
    <property type="entry name" value="Nucleic acid-binding proteins"/>
    <property type="match status" value="1"/>
</dbReference>
<evidence type="ECO:0000259" key="11">
    <source>
        <dbReference type="PROSITE" id="PS50936"/>
    </source>
</evidence>
<dbReference type="Gene3D" id="1.10.40.50">
    <property type="entry name" value="Probable gtpase engc, domain 3"/>
    <property type="match status" value="1"/>
</dbReference>
<keyword evidence="9 10" id="KW-0342">GTP-binding</keyword>
<comment type="caution">
    <text evidence="13">The sequence shown here is derived from an EMBL/GenBank/DDBJ whole genome shotgun (WGS) entry which is preliminary data.</text>
</comment>
<dbReference type="HAMAP" id="MF_01820">
    <property type="entry name" value="GTPase_RsgA"/>
    <property type="match status" value="1"/>
</dbReference>
<evidence type="ECO:0000256" key="6">
    <source>
        <dbReference type="ARBA" id="ARBA00022801"/>
    </source>
</evidence>
<evidence type="ECO:0000256" key="8">
    <source>
        <dbReference type="ARBA" id="ARBA00022884"/>
    </source>
</evidence>
<evidence type="ECO:0000313" key="14">
    <source>
        <dbReference type="Proteomes" id="UP000535491"/>
    </source>
</evidence>
<comment type="cofactor">
    <cofactor evidence="10">
        <name>Zn(2+)</name>
        <dbReference type="ChEBI" id="CHEBI:29105"/>
    </cofactor>
    <text evidence="10">Binds 1 zinc ion per subunit.</text>
</comment>
<comment type="similarity">
    <text evidence="10">Belongs to the TRAFAC class YlqF/YawG GTPase family. RsgA subfamily.</text>
</comment>
<organism evidence="13 14">
    <name type="scientific">Paenactinomyces guangxiensis</name>
    <dbReference type="NCBI Taxonomy" id="1490290"/>
    <lineage>
        <taxon>Bacteria</taxon>
        <taxon>Bacillati</taxon>
        <taxon>Bacillota</taxon>
        <taxon>Bacilli</taxon>
        <taxon>Bacillales</taxon>
        <taxon>Thermoactinomycetaceae</taxon>
        <taxon>Paenactinomyces</taxon>
    </lineage>
</organism>
<evidence type="ECO:0000313" key="13">
    <source>
        <dbReference type="EMBL" id="MBA4494761.1"/>
    </source>
</evidence>
<dbReference type="NCBIfam" id="TIGR00157">
    <property type="entry name" value="ribosome small subunit-dependent GTPase A"/>
    <property type="match status" value="1"/>
</dbReference>
<dbReference type="Pfam" id="PF03193">
    <property type="entry name" value="RsgA_GTPase"/>
    <property type="match status" value="1"/>
</dbReference>
<dbReference type="GO" id="GO:0003924">
    <property type="term" value="F:GTPase activity"/>
    <property type="evidence" value="ECO:0007669"/>
    <property type="project" value="UniProtKB-UniRule"/>
</dbReference>
<dbReference type="AlphaFoldDB" id="A0A7W2A7P2"/>
<evidence type="ECO:0000256" key="9">
    <source>
        <dbReference type="ARBA" id="ARBA00023134"/>
    </source>
</evidence>
<keyword evidence="3 10" id="KW-0479">Metal-binding</keyword>
<gene>
    <name evidence="10 13" type="primary">rsgA</name>
    <name evidence="13" type="ORF">H1191_10635</name>
</gene>
<dbReference type="InterPro" id="IPR012340">
    <property type="entry name" value="NA-bd_OB-fold"/>
</dbReference>
<keyword evidence="1 10" id="KW-0963">Cytoplasm</keyword>
<dbReference type="PROSITE" id="PS51721">
    <property type="entry name" value="G_CP"/>
    <property type="match status" value="1"/>
</dbReference>
<dbReference type="PANTHER" id="PTHR32120:SF11">
    <property type="entry name" value="SMALL RIBOSOMAL SUBUNIT BIOGENESIS GTPASE RSGA 1, MITOCHONDRIAL-RELATED"/>
    <property type="match status" value="1"/>
</dbReference>
<feature type="binding site" evidence="10">
    <location>
        <position position="262"/>
    </location>
    <ligand>
        <name>Zn(2+)</name>
        <dbReference type="ChEBI" id="CHEBI:29105"/>
    </ligand>
</feature>
<dbReference type="RefSeq" id="WP_181751994.1">
    <property type="nucleotide sequence ID" value="NZ_JACEIQ010000009.1"/>
</dbReference>
<dbReference type="Gene3D" id="3.40.50.300">
    <property type="entry name" value="P-loop containing nucleotide triphosphate hydrolases"/>
    <property type="match status" value="1"/>
</dbReference>
<keyword evidence="8 10" id="KW-0694">RNA-binding</keyword>
<dbReference type="SUPFAM" id="SSF52540">
    <property type="entry name" value="P-loop containing nucleoside triphosphate hydrolases"/>
    <property type="match status" value="1"/>
</dbReference>
<comment type="subunit">
    <text evidence="10">Monomer. Associates with 30S ribosomal subunit, binds 16S rRNA.</text>
</comment>
<comment type="subcellular location">
    <subcellularLocation>
        <location evidence="10">Cytoplasm</location>
    </subcellularLocation>
</comment>
<sequence length="295" mass="33093">MPAGQIVKAISGFYYVRTPEGEEIQCRARGVFKFKKKKLTPLVGDNVEFEMTGLGEGVVTSVQPRQTELLRPPIANVEQAVVVCSLREPDFQQMPVDRFLVHGEREGLTIVICLTKRDLVSDDREVEQIRAIYEPAGYPVLATSIHTQVGLDQLKEHLNGRVSVLAGQSGVGKSSLLNRLLPGYQLQTGTVSQKLGRGRHTTRQVELLPLPSGGQVADTPGFSQLSFQGFEPGELSDYFPEFAEHAACCRFRGCLHGNEPGCEVREAVERQEIHQERYHNYLQFLDEIKQQQRRY</sequence>
<evidence type="ECO:0000256" key="2">
    <source>
        <dbReference type="ARBA" id="ARBA00022517"/>
    </source>
</evidence>
<dbReference type="PROSITE" id="PS50936">
    <property type="entry name" value="ENGC_GTPASE"/>
    <property type="match status" value="1"/>
</dbReference>
<evidence type="ECO:0000256" key="7">
    <source>
        <dbReference type="ARBA" id="ARBA00022833"/>
    </source>
</evidence>
<evidence type="ECO:0000256" key="5">
    <source>
        <dbReference type="ARBA" id="ARBA00022741"/>
    </source>
</evidence>
<dbReference type="InterPro" id="IPR010914">
    <property type="entry name" value="RsgA_GTPase_dom"/>
</dbReference>
<accession>A0A7W2A7P2</accession>
<dbReference type="Pfam" id="PF16745">
    <property type="entry name" value="RsgA_N"/>
    <property type="match status" value="1"/>
</dbReference>
<dbReference type="CDD" id="cd04466">
    <property type="entry name" value="S1_YloQ_GTPase"/>
    <property type="match status" value="1"/>
</dbReference>
<keyword evidence="5 10" id="KW-0547">Nucleotide-binding</keyword>
<feature type="binding site" evidence="10">
    <location>
        <position position="249"/>
    </location>
    <ligand>
        <name>Zn(2+)</name>
        <dbReference type="ChEBI" id="CHEBI:29105"/>
    </ligand>
</feature>
<evidence type="ECO:0000259" key="12">
    <source>
        <dbReference type="PROSITE" id="PS51721"/>
    </source>
</evidence>
<dbReference type="SUPFAM" id="SSF50249">
    <property type="entry name" value="Nucleic acid-binding proteins"/>
    <property type="match status" value="1"/>
</dbReference>
<feature type="binding site" evidence="10">
    <location>
        <position position="254"/>
    </location>
    <ligand>
        <name>Zn(2+)</name>
        <dbReference type="ChEBI" id="CHEBI:29105"/>
    </ligand>
</feature>
<feature type="binding site" evidence="10">
    <location>
        <begin position="115"/>
        <end position="118"/>
    </location>
    <ligand>
        <name>GTP</name>
        <dbReference type="ChEBI" id="CHEBI:37565"/>
    </ligand>
</feature>
<dbReference type="GO" id="GO:0042274">
    <property type="term" value="P:ribosomal small subunit biogenesis"/>
    <property type="evidence" value="ECO:0007669"/>
    <property type="project" value="UniProtKB-UniRule"/>
</dbReference>
<feature type="binding site" evidence="10">
    <location>
        <position position="256"/>
    </location>
    <ligand>
        <name>Zn(2+)</name>
        <dbReference type="ChEBI" id="CHEBI:29105"/>
    </ligand>
</feature>
<dbReference type="Proteomes" id="UP000535491">
    <property type="component" value="Unassembled WGS sequence"/>
</dbReference>
<feature type="domain" description="CP-type G" evidence="12">
    <location>
        <begin position="66"/>
        <end position="225"/>
    </location>
</feature>
<proteinExistence type="inferred from homology"/>
<evidence type="ECO:0000256" key="4">
    <source>
        <dbReference type="ARBA" id="ARBA00022730"/>
    </source>
</evidence>
<dbReference type="InterPro" id="IPR027417">
    <property type="entry name" value="P-loop_NTPase"/>
</dbReference>
<dbReference type="PANTHER" id="PTHR32120">
    <property type="entry name" value="SMALL RIBOSOMAL SUBUNIT BIOGENESIS GTPASE RSGA"/>
    <property type="match status" value="1"/>
</dbReference>
<dbReference type="EC" id="3.6.1.-" evidence="10"/>
<keyword evidence="2 10" id="KW-0690">Ribosome biogenesis</keyword>
<dbReference type="GO" id="GO:0005525">
    <property type="term" value="F:GTP binding"/>
    <property type="evidence" value="ECO:0007669"/>
    <property type="project" value="UniProtKB-UniRule"/>
</dbReference>
<evidence type="ECO:0000256" key="3">
    <source>
        <dbReference type="ARBA" id="ARBA00022723"/>
    </source>
</evidence>
<protein>
    <recommendedName>
        <fullName evidence="10">Small ribosomal subunit biogenesis GTPase RsgA</fullName>
        <ecNumber evidence="10">3.6.1.-</ecNumber>
    </recommendedName>
</protein>
<keyword evidence="14" id="KW-1185">Reference proteome</keyword>
<dbReference type="GO" id="GO:0005737">
    <property type="term" value="C:cytoplasm"/>
    <property type="evidence" value="ECO:0007669"/>
    <property type="project" value="UniProtKB-SubCell"/>
</dbReference>
<dbReference type="CDD" id="cd01854">
    <property type="entry name" value="YjeQ_EngC"/>
    <property type="match status" value="1"/>
</dbReference>
<feature type="binding site" evidence="10">
    <location>
        <begin position="167"/>
        <end position="175"/>
    </location>
    <ligand>
        <name>GTP</name>
        <dbReference type="ChEBI" id="CHEBI:37565"/>
    </ligand>
</feature>
<keyword evidence="6 10" id="KW-0378">Hydrolase</keyword>
<dbReference type="InterPro" id="IPR031944">
    <property type="entry name" value="RsgA_N"/>
</dbReference>